<proteinExistence type="predicted"/>
<dbReference type="AlphaFoldDB" id="A0ABD3XWL4"/>
<keyword evidence="1" id="KW-0863">Zinc-finger</keyword>
<feature type="region of interest" description="Disordered" evidence="2">
    <location>
        <begin position="21"/>
        <end position="59"/>
    </location>
</feature>
<evidence type="ECO:0000259" key="3">
    <source>
        <dbReference type="PROSITE" id="PS50158"/>
    </source>
</evidence>
<name>A0ABD3XWL4_SINWO</name>
<sequence length="92" mass="10257">MAKQAFIFAGARVGVPNVVARDTKGPKESKQVISDRSSLGKSFPQSEKGVVGRPDQIGYMGRDRQNKQCFSCEEWGHTSNTCPKRKRELQKT</sequence>
<dbReference type="SUPFAM" id="SSF57756">
    <property type="entry name" value="Retrovirus zinc finger-like domains"/>
    <property type="match status" value="1"/>
</dbReference>
<evidence type="ECO:0000313" key="5">
    <source>
        <dbReference type="Proteomes" id="UP001634394"/>
    </source>
</evidence>
<comment type="caution">
    <text evidence="4">The sequence shown here is derived from an EMBL/GenBank/DDBJ whole genome shotgun (WGS) entry which is preliminary data.</text>
</comment>
<dbReference type="EMBL" id="JBJQND010000001">
    <property type="protein sequence ID" value="KAL3889966.1"/>
    <property type="molecule type" value="Genomic_DNA"/>
</dbReference>
<organism evidence="4 5">
    <name type="scientific">Sinanodonta woodiana</name>
    <name type="common">Chinese pond mussel</name>
    <name type="synonym">Anodonta woodiana</name>
    <dbReference type="NCBI Taxonomy" id="1069815"/>
    <lineage>
        <taxon>Eukaryota</taxon>
        <taxon>Metazoa</taxon>
        <taxon>Spiralia</taxon>
        <taxon>Lophotrochozoa</taxon>
        <taxon>Mollusca</taxon>
        <taxon>Bivalvia</taxon>
        <taxon>Autobranchia</taxon>
        <taxon>Heteroconchia</taxon>
        <taxon>Palaeoheterodonta</taxon>
        <taxon>Unionida</taxon>
        <taxon>Unionoidea</taxon>
        <taxon>Unionidae</taxon>
        <taxon>Unioninae</taxon>
        <taxon>Sinanodonta</taxon>
    </lineage>
</organism>
<dbReference type="InterPro" id="IPR036875">
    <property type="entry name" value="Znf_CCHC_sf"/>
</dbReference>
<feature type="non-terminal residue" evidence="4">
    <location>
        <position position="92"/>
    </location>
</feature>
<keyword evidence="1" id="KW-0479">Metal-binding</keyword>
<evidence type="ECO:0000256" key="1">
    <source>
        <dbReference type="PROSITE-ProRule" id="PRU00047"/>
    </source>
</evidence>
<evidence type="ECO:0000313" key="4">
    <source>
        <dbReference type="EMBL" id="KAL3889966.1"/>
    </source>
</evidence>
<protein>
    <recommendedName>
        <fullName evidence="3">CCHC-type domain-containing protein</fullName>
    </recommendedName>
</protein>
<reference evidence="4 5" key="1">
    <citation type="submission" date="2024-11" db="EMBL/GenBank/DDBJ databases">
        <title>Chromosome-level genome assembly of the freshwater bivalve Anodonta woodiana.</title>
        <authorList>
            <person name="Chen X."/>
        </authorList>
    </citation>
    <scope>NUCLEOTIDE SEQUENCE [LARGE SCALE GENOMIC DNA]</scope>
    <source>
        <strain evidence="4">MN2024</strain>
        <tissue evidence="4">Gills</tissue>
    </source>
</reference>
<dbReference type="InterPro" id="IPR001878">
    <property type="entry name" value="Znf_CCHC"/>
</dbReference>
<dbReference type="PROSITE" id="PS50158">
    <property type="entry name" value="ZF_CCHC"/>
    <property type="match status" value="1"/>
</dbReference>
<keyword evidence="1" id="KW-0862">Zinc</keyword>
<dbReference type="Proteomes" id="UP001634394">
    <property type="component" value="Unassembled WGS sequence"/>
</dbReference>
<accession>A0ABD3XWL4</accession>
<gene>
    <name evidence="4" type="ORF">ACJMK2_002280</name>
</gene>
<feature type="compositionally biased region" description="Polar residues" evidence="2">
    <location>
        <begin position="31"/>
        <end position="45"/>
    </location>
</feature>
<dbReference type="GO" id="GO:0008270">
    <property type="term" value="F:zinc ion binding"/>
    <property type="evidence" value="ECO:0007669"/>
    <property type="project" value="UniProtKB-KW"/>
</dbReference>
<feature type="compositionally biased region" description="Basic and acidic residues" evidence="2">
    <location>
        <begin position="21"/>
        <end position="30"/>
    </location>
</feature>
<keyword evidence="5" id="KW-1185">Reference proteome</keyword>
<feature type="domain" description="CCHC-type" evidence="3">
    <location>
        <begin position="69"/>
        <end position="84"/>
    </location>
</feature>
<dbReference type="Gene3D" id="4.10.60.10">
    <property type="entry name" value="Zinc finger, CCHC-type"/>
    <property type="match status" value="1"/>
</dbReference>
<evidence type="ECO:0000256" key="2">
    <source>
        <dbReference type="SAM" id="MobiDB-lite"/>
    </source>
</evidence>